<dbReference type="SUPFAM" id="SSF52540">
    <property type="entry name" value="P-loop containing nucleoside triphosphate hydrolases"/>
    <property type="match status" value="1"/>
</dbReference>
<name>A0AAJ2S6Y5_9FLAO</name>
<evidence type="ECO:0000313" key="3">
    <source>
        <dbReference type="EMBL" id="MDX6185688.1"/>
    </source>
</evidence>
<comment type="caution">
    <text evidence="3">The sequence shown here is derived from an EMBL/GenBank/DDBJ whole genome shotgun (WGS) entry which is preliminary data.</text>
</comment>
<dbReference type="InterPro" id="IPR052754">
    <property type="entry name" value="NTPase_KAP_P-loop"/>
</dbReference>
<evidence type="ECO:0000313" key="5">
    <source>
        <dbReference type="Proteomes" id="UP001278738"/>
    </source>
</evidence>
<dbReference type="EMBL" id="JAWXVG010000003">
    <property type="protein sequence ID" value="MDX6182399.1"/>
    <property type="molecule type" value="Genomic_DNA"/>
</dbReference>
<reference evidence="3 5" key="1">
    <citation type="submission" date="2023-11" db="EMBL/GenBank/DDBJ databases">
        <title>Unpublished Manusciprt.</title>
        <authorList>
            <person name="Saticioglu I.B."/>
            <person name="Ay H."/>
            <person name="Ajmi N."/>
            <person name="Altun S."/>
            <person name="Duman M."/>
        </authorList>
    </citation>
    <scope>NUCLEOTIDE SEQUENCE</scope>
    <source>
        <strain evidence="2 5">Fl-33</strain>
        <strain evidence="3">Fl-77</strain>
    </source>
</reference>
<dbReference type="Gene3D" id="3.40.50.300">
    <property type="entry name" value="P-loop containing nucleotide triphosphate hydrolases"/>
    <property type="match status" value="1"/>
</dbReference>
<evidence type="ECO:0000259" key="1">
    <source>
        <dbReference type="Pfam" id="PF07693"/>
    </source>
</evidence>
<evidence type="ECO:0000313" key="4">
    <source>
        <dbReference type="Proteomes" id="UP001270053"/>
    </source>
</evidence>
<protein>
    <submittedName>
        <fullName evidence="3">P-loop NTPase fold protein</fullName>
    </submittedName>
</protein>
<dbReference type="InterPro" id="IPR011646">
    <property type="entry name" value="KAP_P-loop"/>
</dbReference>
<dbReference type="EMBL" id="JAWXVH010000003">
    <property type="protein sequence ID" value="MDX6185688.1"/>
    <property type="molecule type" value="Genomic_DNA"/>
</dbReference>
<sequence>MWADNETSDDLLGFKVHADLIVDVINDNDVLPVTIGVFGDWGSGKSSILKIVEKELIGDGEDGFNDGTLVLYFNGWVFEGYDDAKAALLESIIEKFAKHKKLGSKVKDETIKLLKSVKWMRLMGLGFKKIAVPAATAYLTGGVSLIPYLLNEFSKIEPTELANKLKGDEAENFLSSIIKKNEDDEITMVREFRDDFKKMLDKSKIEKLVVIIDDLDRCTPDRLIENLEAIKLFLNVDKTAFVIGADPRIVRHAIELRYKTDGIENSPDIESRNERIVSDYLEKLIQVPYYLPKLTDNEVETYLSLLFCQKELGSDFNKVLDAFYLSRENNRYGVFGLGDMESILESNEKDKLTKSVSIIASLAPIITEGLKGNPRQIKRFLNTYSLRDRLVRVAKISDFKMDILAKLMVLEYSSQSLFRQIYEWQSSQKGEPAEIIDLELLVSENKVKEIKDKYTSAWGTDKVLRWLNSEPKLTNVDLRDYYWITRDQLTTSISGSSLISPHIRSLIKKLIEPVSGTALTRTVTNEIKDKLSEGDYETLISLLEKELTKAPEKTEIHQAFIELIAGNCPNIIEAYKRTIKKVDNNKIPFNLHNDYKLVESRNPEIKTLYKIFTKESQIYKAINNDK</sequence>
<dbReference type="Proteomes" id="UP001278738">
    <property type="component" value="Unassembled WGS sequence"/>
</dbReference>
<dbReference type="PANTHER" id="PTHR22674">
    <property type="entry name" value="NTPASE, KAP FAMILY P-LOOP DOMAIN-CONTAINING 1"/>
    <property type="match status" value="1"/>
</dbReference>
<proteinExistence type="predicted"/>
<dbReference type="RefSeq" id="WP_229974916.1">
    <property type="nucleotide sequence ID" value="NZ_CP087133.1"/>
</dbReference>
<feature type="domain" description="KAP NTPase" evidence="1">
    <location>
        <begin position="15"/>
        <end position="390"/>
    </location>
</feature>
<organism evidence="3 4">
    <name type="scientific">Flavobacterium flavipigmentatum</name>
    <dbReference type="NCBI Taxonomy" id="2893884"/>
    <lineage>
        <taxon>Bacteria</taxon>
        <taxon>Pseudomonadati</taxon>
        <taxon>Bacteroidota</taxon>
        <taxon>Flavobacteriia</taxon>
        <taxon>Flavobacteriales</taxon>
        <taxon>Flavobacteriaceae</taxon>
        <taxon>Flavobacterium</taxon>
    </lineage>
</organism>
<dbReference type="InterPro" id="IPR027417">
    <property type="entry name" value="P-loop_NTPase"/>
</dbReference>
<dbReference type="AlphaFoldDB" id="A0AAJ2S6Y5"/>
<keyword evidence="5" id="KW-1185">Reference proteome</keyword>
<dbReference type="Proteomes" id="UP001270053">
    <property type="component" value="Unassembled WGS sequence"/>
</dbReference>
<dbReference type="Pfam" id="PF07693">
    <property type="entry name" value="KAP_NTPase"/>
    <property type="match status" value="1"/>
</dbReference>
<evidence type="ECO:0000313" key="2">
    <source>
        <dbReference type="EMBL" id="MDX6182399.1"/>
    </source>
</evidence>
<dbReference type="PANTHER" id="PTHR22674:SF6">
    <property type="entry name" value="NTPASE KAP FAMILY P-LOOP DOMAIN-CONTAINING PROTEIN 1"/>
    <property type="match status" value="1"/>
</dbReference>
<gene>
    <name evidence="2" type="ORF">SGQ18_09525</name>
    <name evidence="3" type="ORF">SGQ44_07965</name>
</gene>
<accession>A0AAJ2S6Y5</accession>